<sequence>MGSITSETNINYLELEDLNMDTSKTAESVRKRTLLETVFECITIVVHMLALGLTIFIIYLCFLDSSFNLRTWHVLLYTVGWFLLSAEGILFIMKDNIFSKRISPRWRSHGHWMIITLGIALTIAGFATIFASKTNHFTSVHGITGLTSGILGCITCLSGIPALFSAKLRRKIPPNWSKLCHAFFGTAAVILGVVALITAFYKNWFVSKTSDAVVVICLTITVIITCWTLLRPGLNMYNRAKSLFS</sequence>
<organism evidence="14 15">
    <name type="scientific">Popillia japonica</name>
    <name type="common">Japanese beetle</name>
    <dbReference type="NCBI Taxonomy" id="7064"/>
    <lineage>
        <taxon>Eukaryota</taxon>
        <taxon>Metazoa</taxon>
        <taxon>Ecdysozoa</taxon>
        <taxon>Arthropoda</taxon>
        <taxon>Hexapoda</taxon>
        <taxon>Insecta</taxon>
        <taxon>Pterygota</taxon>
        <taxon>Neoptera</taxon>
        <taxon>Endopterygota</taxon>
        <taxon>Coleoptera</taxon>
        <taxon>Polyphaga</taxon>
        <taxon>Scarabaeiformia</taxon>
        <taxon>Scarabaeidae</taxon>
        <taxon>Rutelinae</taxon>
        <taxon>Popillia</taxon>
    </lineage>
</organism>
<dbReference type="InterPro" id="IPR006593">
    <property type="entry name" value="Cyt_b561/ferric_Rdtase_TM"/>
</dbReference>
<evidence type="ECO:0000256" key="10">
    <source>
        <dbReference type="ARBA" id="ARBA00023136"/>
    </source>
</evidence>
<dbReference type="PANTHER" id="PTHR15422:SF45">
    <property type="entry name" value="CYTOCHROME B561 DOMAIN-CONTAINING PROTEIN"/>
    <property type="match status" value="1"/>
</dbReference>
<evidence type="ECO:0000256" key="9">
    <source>
        <dbReference type="ARBA" id="ARBA00023004"/>
    </source>
</evidence>
<dbReference type="Gene3D" id="1.20.120.1770">
    <property type="match status" value="1"/>
</dbReference>
<evidence type="ECO:0000313" key="15">
    <source>
        <dbReference type="Proteomes" id="UP001458880"/>
    </source>
</evidence>
<evidence type="ECO:0000256" key="6">
    <source>
        <dbReference type="ARBA" id="ARBA00022723"/>
    </source>
</evidence>
<evidence type="ECO:0000259" key="13">
    <source>
        <dbReference type="PROSITE" id="PS50939"/>
    </source>
</evidence>
<dbReference type="AlphaFoldDB" id="A0AAW1JGC3"/>
<evidence type="ECO:0000256" key="7">
    <source>
        <dbReference type="ARBA" id="ARBA00022982"/>
    </source>
</evidence>
<dbReference type="EMBL" id="JASPKY010000384">
    <property type="protein sequence ID" value="KAK9702750.1"/>
    <property type="molecule type" value="Genomic_DNA"/>
</dbReference>
<comment type="caution">
    <text evidence="14">The sequence shown here is derived from an EMBL/GenBank/DDBJ whole genome shotgun (WGS) entry which is preliminary data.</text>
</comment>
<dbReference type="InterPro" id="IPR045150">
    <property type="entry name" value="CYB561D1/2"/>
</dbReference>
<evidence type="ECO:0000256" key="2">
    <source>
        <dbReference type="ARBA" id="ARBA00004141"/>
    </source>
</evidence>
<keyword evidence="7" id="KW-0249">Electron transport</keyword>
<keyword evidence="5 12" id="KW-0812">Transmembrane</keyword>
<keyword evidence="4" id="KW-0349">Heme</keyword>
<name>A0AAW1JGC3_POPJA</name>
<evidence type="ECO:0000256" key="3">
    <source>
        <dbReference type="ARBA" id="ARBA00022448"/>
    </source>
</evidence>
<feature type="transmembrane region" description="Helical" evidence="12">
    <location>
        <begin position="143"/>
        <end position="164"/>
    </location>
</feature>
<dbReference type="Proteomes" id="UP001458880">
    <property type="component" value="Unassembled WGS sequence"/>
</dbReference>
<proteinExistence type="predicted"/>
<feature type="transmembrane region" description="Helical" evidence="12">
    <location>
        <begin position="212"/>
        <end position="230"/>
    </location>
</feature>
<evidence type="ECO:0000256" key="8">
    <source>
        <dbReference type="ARBA" id="ARBA00022989"/>
    </source>
</evidence>
<dbReference type="GO" id="GO:0046872">
    <property type="term" value="F:metal ion binding"/>
    <property type="evidence" value="ECO:0007669"/>
    <property type="project" value="UniProtKB-KW"/>
</dbReference>
<evidence type="ECO:0000256" key="11">
    <source>
        <dbReference type="ARBA" id="ARBA00024225"/>
    </source>
</evidence>
<dbReference type="PROSITE" id="PS50939">
    <property type="entry name" value="CYTOCHROME_B561"/>
    <property type="match status" value="1"/>
</dbReference>
<feature type="transmembrane region" description="Helical" evidence="12">
    <location>
        <begin position="72"/>
        <end position="92"/>
    </location>
</feature>
<dbReference type="PANTHER" id="PTHR15422">
    <property type="entry name" value="OS05G0565100 PROTEIN"/>
    <property type="match status" value="1"/>
</dbReference>
<comment type="subcellular location">
    <subcellularLocation>
        <location evidence="2">Membrane</location>
        <topology evidence="2">Multi-pass membrane protein</topology>
    </subcellularLocation>
</comment>
<evidence type="ECO:0000313" key="14">
    <source>
        <dbReference type="EMBL" id="KAK9702750.1"/>
    </source>
</evidence>
<dbReference type="SMART" id="SM00665">
    <property type="entry name" value="B561"/>
    <property type="match status" value="1"/>
</dbReference>
<dbReference type="GO" id="GO:0016020">
    <property type="term" value="C:membrane"/>
    <property type="evidence" value="ECO:0007669"/>
    <property type="project" value="UniProtKB-SubCell"/>
</dbReference>
<evidence type="ECO:0000256" key="12">
    <source>
        <dbReference type="SAM" id="Phobius"/>
    </source>
</evidence>
<reference evidence="14 15" key="1">
    <citation type="journal article" date="2024" name="BMC Genomics">
        <title>De novo assembly and annotation of Popillia japonica's genome with initial clues to its potential as an invasive pest.</title>
        <authorList>
            <person name="Cucini C."/>
            <person name="Boschi S."/>
            <person name="Funari R."/>
            <person name="Cardaioli E."/>
            <person name="Iannotti N."/>
            <person name="Marturano G."/>
            <person name="Paoli F."/>
            <person name="Bruttini M."/>
            <person name="Carapelli A."/>
            <person name="Frati F."/>
            <person name="Nardi F."/>
        </authorList>
    </citation>
    <scope>NUCLEOTIDE SEQUENCE [LARGE SCALE GENOMIC DNA]</scope>
    <source>
        <strain evidence="14">DMR45628</strain>
    </source>
</reference>
<evidence type="ECO:0000256" key="4">
    <source>
        <dbReference type="ARBA" id="ARBA00022617"/>
    </source>
</evidence>
<evidence type="ECO:0000256" key="5">
    <source>
        <dbReference type="ARBA" id="ARBA00022692"/>
    </source>
</evidence>
<keyword evidence="6" id="KW-0479">Metal-binding</keyword>
<evidence type="ECO:0000256" key="1">
    <source>
        <dbReference type="ARBA" id="ARBA00001970"/>
    </source>
</evidence>
<keyword evidence="3" id="KW-0813">Transport</keyword>
<dbReference type="GO" id="GO:0140571">
    <property type="term" value="F:transmembrane ascorbate ferrireductase activity"/>
    <property type="evidence" value="ECO:0007669"/>
    <property type="project" value="UniProtKB-EC"/>
</dbReference>
<protein>
    <recommendedName>
        <fullName evidence="11">ascorbate ferrireductase (transmembrane)</fullName>
        <ecNumber evidence="11">7.2.1.3</ecNumber>
    </recommendedName>
</protein>
<keyword evidence="8 12" id="KW-1133">Transmembrane helix</keyword>
<keyword evidence="10 12" id="KW-0472">Membrane</keyword>
<feature type="transmembrane region" description="Helical" evidence="12">
    <location>
        <begin position="38"/>
        <end position="60"/>
    </location>
</feature>
<keyword evidence="15" id="KW-1185">Reference proteome</keyword>
<feature type="transmembrane region" description="Helical" evidence="12">
    <location>
        <begin position="112"/>
        <end position="131"/>
    </location>
</feature>
<comment type="cofactor">
    <cofactor evidence="1">
        <name>heme b</name>
        <dbReference type="ChEBI" id="CHEBI:60344"/>
    </cofactor>
</comment>
<gene>
    <name evidence="14" type="ORF">QE152_g29746</name>
</gene>
<keyword evidence="9" id="KW-0408">Iron</keyword>
<dbReference type="EC" id="7.2.1.3" evidence="11"/>
<dbReference type="Pfam" id="PF03188">
    <property type="entry name" value="Cytochrom_B561"/>
    <property type="match status" value="1"/>
</dbReference>
<dbReference type="GO" id="GO:0140575">
    <property type="term" value="F:transmembrane monodehydroascorbate reductase activity"/>
    <property type="evidence" value="ECO:0007669"/>
    <property type="project" value="InterPro"/>
</dbReference>
<feature type="transmembrane region" description="Helical" evidence="12">
    <location>
        <begin position="176"/>
        <end position="200"/>
    </location>
</feature>
<accession>A0AAW1JGC3</accession>
<feature type="domain" description="Cytochrome b561" evidence="13">
    <location>
        <begin position="41"/>
        <end position="234"/>
    </location>
</feature>